<dbReference type="InterPro" id="IPR029006">
    <property type="entry name" value="ADF-H/Gelsolin-like_dom_sf"/>
</dbReference>
<evidence type="ECO:0000313" key="2">
    <source>
        <dbReference type="EMBL" id="CUG90277.1"/>
    </source>
</evidence>
<proteinExistence type="predicted"/>
<protein>
    <recommendedName>
        <fullName evidence="1">ADF-H domain-containing protein</fullName>
    </recommendedName>
</protein>
<evidence type="ECO:0000259" key="1">
    <source>
        <dbReference type="Pfam" id="PF00241"/>
    </source>
</evidence>
<dbReference type="EMBL" id="CYKH01001806">
    <property type="protein sequence ID" value="CUG90277.1"/>
    <property type="molecule type" value="Genomic_DNA"/>
</dbReference>
<dbReference type="OrthoDB" id="20822at2759"/>
<reference evidence="3" key="1">
    <citation type="submission" date="2015-09" db="EMBL/GenBank/DDBJ databases">
        <authorList>
            <consortium name="Pathogen Informatics"/>
        </authorList>
    </citation>
    <scope>NUCLEOTIDE SEQUENCE [LARGE SCALE GENOMIC DNA]</scope>
    <source>
        <strain evidence="3">Lake Konstanz</strain>
    </source>
</reference>
<organism evidence="2 3">
    <name type="scientific">Bodo saltans</name>
    <name type="common">Flagellated protozoan</name>
    <dbReference type="NCBI Taxonomy" id="75058"/>
    <lineage>
        <taxon>Eukaryota</taxon>
        <taxon>Discoba</taxon>
        <taxon>Euglenozoa</taxon>
        <taxon>Kinetoplastea</taxon>
        <taxon>Metakinetoplastina</taxon>
        <taxon>Eubodonida</taxon>
        <taxon>Bodonidae</taxon>
        <taxon>Bodo</taxon>
    </lineage>
</organism>
<dbReference type="VEuPathDB" id="TriTrypDB:BSAL_25880"/>
<dbReference type="Proteomes" id="UP000051952">
    <property type="component" value="Unassembled WGS sequence"/>
</dbReference>
<dbReference type="Pfam" id="PF00241">
    <property type="entry name" value="Cofilin_ADF"/>
    <property type="match status" value="1"/>
</dbReference>
<dbReference type="AlphaFoldDB" id="A0A0S4JK07"/>
<dbReference type="InterPro" id="IPR002108">
    <property type="entry name" value="ADF-H"/>
</dbReference>
<gene>
    <name evidence="2" type="ORF">BSAL_25880</name>
</gene>
<feature type="domain" description="ADF-H" evidence="1">
    <location>
        <begin position="8"/>
        <end position="98"/>
    </location>
</feature>
<keyword evidence="3" id="KW-1185">Reference proteome</keyword>
<accession>A0A0S4JK07</accession>
<sequence>MASKFECVARGTESVDKAFPQLDEARVQFMYIKFPVGSGTFKRSKFVYVHFVGPKCGIVKRGKWNAEVGNILALFNAPSGVEVDDKNVLSFAYLVSQLKKVFVADDGSFSLQKIQEEYNRRIAEEAAKHSNAAAVVGGSEEPQSPVRHRKLAVELGLNTESVLKALREDLGPFNWATFEPNPSKLTLAEGGSGGIFELADTKLYLGSFAWLSGQADSAARSVCSSSGAATMWVPLQRGRRICYLQECLKPWRRIMPRFDSWAKVIWPHKRF</sequence>
<evidence type="ECO:0000313" key="3">
    <source>
        <dbReference type="Proteomes" id="UP000051952"/>
    </source>
</evidence>
<name>A0A0S4JK07_BODSA</name>
<dbReference type="Gene3D" id="3.40.20.10">
    <property type="entry name" value="Severin"/>
    <property type="match status" value="1"/>
</dbReference>
<dbReference type="SUPFAM" id="SSF55753">
    <property type="entry name" value="Actin depolymerizing proteins"/>
    <property type="match status" value="1"/>
</dbReference>